<protein>
    <submittedName>
        <fullName evidence="1">Uncharacterized protein</fullName>
    </submittedName>
</protein>
<dbReference type="Proteomes" id="UP000193087">
    <property type="component" value="Unassembled WGS sequence"/>
</dbReference>
<sequence>MREPALDNQGDAMTQYIATDQSQPSRRRITSRPLLALAIGGSLGAALVAASSAQADTTDTTSPSYQLGYSKAIKDGQLTATRMRAEGFSMEHIPVSSRIPTICAKEAASVETFPSLDHADFLRGCAAGVQSLVASGLGS</sequence>
<organism evidence="1 2">
    <name type="scientific">Mycobacterium riyadhense</name>
    <dbReference type="NCBI Taxonomy" id="486698"/>
    <lineage>
        <taxon>Bacteria</taxon>
        <taxon>Bacillati</taxon>
        <taxon>Actinomycetota</taxon>
        <taxon>Actinomycetes</taxon>
        <taxon>Mycobacteriales</taxon>
        <taxon>Mycobacteriaceae</taxon>
        <taxon>Mycobacterium</taxon>
    </lineage>
</organism>
<dbReference type="EMBL" id="LQPQ01000038">
    <property type="protein sequence ID" value="ORW84056.1"/>
    <property type="molecule type" value="Genomic_DNA"/>
</dbReference>
<name>A0A1X2D7A7_9MYCO</name>
<evidence type="ECO:0000313" key="2">
    <source>
        <dbReference type="Proteomes" id="UP000193087"/>
    </source>
</evidence>
<gene>
    <name evidence="1" type="ORF">AWC22_13750</name>
</gene>
<keyword evidence="2" id="KW-1185">Reference proteome</keyword>
<comment type="caution">
    <text evidence="1">The sequence shown here is derived from an EMBL/GenBank/DDBJ whole genome shotgun (WGS) entry which is preliminary data.</text>
</comment>
<evidence type="ECO:0000313" key="1">
    <source>
        <dbReference type="EMBL" id="ORW84056.1"/>
    </source>
</evidence>
<dbReference type="AlphaFoldDB" id="A0A1X2D7A7"/>
<reference evidence="1 2" key="1">
    <citation type="submission" date="2016-01" db="EMBL/GenBank/DDBJ databases">
        <title>The new phylogeny of the genus Mycobacterium.</title>
        <authorList>
            <person name="Tarcisio F."/>
            <person name="Conor M."/>
            <person name="Antonella G."/>
            <person name="Elisabetta G."/>
            <person name="Giulia F.S."/>
            <person name="Sara T."/>
            <person name="Anna F."/>
            <person name="Clotilde B."/>
            <person name="Roberto B."/>
            <person name="Veronica D.S."/>
            <person name="Fabio R."/>
            <person name="Monica P."/>
            <person name="Olivier J."/>
            <person name="Enrico T."/>
            <person name="Nicola S."/>
        </authorList>
    </citation>
    <scope>NUCLEOTIDE SEQUENCE [LARGE SCALE GENOMIC DNA]</scope>
    <source>
        <strain evidence="1 2">DSM 45176</strain>
    </source>
</reference>
<accession>A0A1X2D7A7</accession>
<proteinExistence type="predicted"/>